<accession>A0ABD1WGA6</accession>
<keyword evidence="2" id="KW-1185">Reference proteome</keyword>
<proteinExistence type="predicted"/>
<evidence type="ECO:0000313" key="1">
    <source>
        <dbReference type="EMBL" id="KAL2547823.1"/>
    </source>
</evidence>
<dbReference type="EMBL" id="JBFOLJ010000003">
    <property type="protein sequence ID" value="KAL2547823.1"/>
    <property type="molecule type" value="Genomic_DNA"/>
</dbReference>
<name>A0ABD1WGA6_9LAMI</name>
<reference evidence="2" key="1">
    <citation type="submission" date="2024-07" db="EMBL/GenBank/DDBJ databases">
        <title>Two chromosome-level genome assemblies of Korean endemic species Abeliophyllum distichum and Forsythia ovata (Oleaceae).</title>
        <authorList>
            <person name="Jang H."/>
        </authorList>
    </citation>
    <scope>NUCLEOTIDE SEQUENCE [LARGE SCALE GENOMIC DNA]</scope>
</reference>
<evidence type="ECO:0000313" key="2">
    <source>
        <dbReference type="Proteomes" id="UP001604277"/>
    </source>
</evidence>
<dbReference type="Proteomes" id="UP001604277">
    <property type="component" value="Unassembled WGS sequence"/>
</dbReference>
<protein>
    <submittedName>
        <fullName evidence="1">Uncharacterized protein</fullName>
    </submittedName>
</protein>
<gene>
    <name evidence="1" type="ORF">Fot_09353</name>
</gene>
<organism evidence="1 2">
    <name type="scientific">Forsythia ovata</name>
    <dbReference type="NCBI Taxonomy" id="205694"/>
    <lineage>
        <taxon>Eukaryota</taxon>
        <taxon>Viridiplantae</taxon>
        <taxon>Streptophyta</taxon>
        <taxon>Embryophyta</taxon>
        <taxon>Tracheophyta</taxon>
        <taxon>Spermatophyta</taxon>
        <taxon>Magnoliopsida</taxon>
        <taxon>eudicotyledons</taxon>
        <taxon>Gunneridae</taxon>
        <taxon>Pentapetalae</taxon>
        <taxon>asterids</taxon>
        <taxon>lamiids</taxon>
        <taxon>Lamiales</taxon>
        <taxon>Oleaceae</taxon>
        <taxon>Forsythieae</taxon>
        <taxon>Forsythia</taxon>
    </lineage>
</organism>
<dbReference type="AlphaFoldDB" id="A0ABD1WGA6"/>
<comment type="caution">
    <text evidence="1">The sequence shown here is derived from an EMBL/GenBank/DDBJ whole genome shotgun (WGS) entry which is preliminary data.</text>
</comment>
<sequence>MILSSQHQSSIHSHNILHPNSDNFYNFGLRNLRHNSLHPNTNHLPNNDLPPNINHSHNNIHLLKHNPSSHQYPPYPQPLTCRFPSSSQFYYPQPYHPSLYPPVPYPHRKFSMMLNDPYFIQQIMSSDQRSSQHD</sequence>